<evidence type="ECO:0000256" key="1">
    <source>
        <dbReference type="SAM" id="MobiDB-lite"/>
    </source>
</evidence>
<evidence type="ECO:0000313" key="3">
    <source>
        <dbReference type="EMBL" id="KAK7024024.1"/>
    </source>
</evidence>
<feature type="domain" description="DUF6697" evidence="2">
    <location>
        <begin position="216"/>
        <end position="346"/>
    </location>
</feature>
<feature type="region of interest" description="Disordered" evidence="1">
    <location>
        <begin position="354"/>
        <end position="419"/>
    </location>
</feature>
<accession>A0AAW0BD20</accession>
<comment type="caution">
    <text evidence="3">The sequence shown here is derived from an EMBL/GenBank/DDBJ whole genome shotgun (WGS) entry which is preliminary data.</text>
</comment>
<organism evidence="3 4">
    <name type="scientific">Favolaschia claudopus</name>
    <dbReference type="NCBI Taxonomy" id="2862362"/>
    <lineage>
        <taxon>Eukaryota</taxon>
        <taxon>Fungi</taxon>
        <taxon>Dikarya</taxon>
        <taxon>Basidiomycota</taxon>
        <taxon>Agaricomycotina</taxon>
        <taxon>Agaricomycetes</taxon>
        <taxon>Agaricomycetidae</taxon>
        <taxon>Agaricales</taxon>
        <taxon>Marasmiineae</taxon>
        <taxon>Mycenaceae</taxon>
        <taxon>Favolaschia</taxon>
    </lineage>
</organism>
<evidence type="ECO:0000313" key="4">
    <source>
        <dbReference type="Proteomes" id="UP001362999"/>
    </source>
</evidence>
<feature type="compositionally biased region" description="Acidic residues" evidence="1">
    <location>
        <begin position="386"/>
        <end position="402"/>
    </location>
</feature>
<name>A0AAW0BD20_9AGAR</name>
<reference evidence="3 4" key="1">
    <citation type="journal article" date="2024" name="J Genomics">
        <title>Draft genome sequencing and assembly of Favolaschia claudopus CIRM-BRFM 2984 isolated from oak limbs.</title>
        <authorList>
            <person name="Navarro D."/>
            <person name="Drula E."/>
            <person name="Chaduli D."/>
            <person name="Cazenave R."/>
            <person name="Ahrendt S."/>
            <person name="Wang J."/>
            <person name="Lipzen A."/>
            <person name="Daum C."/>
            <person name="Barry K."/>
            <person name="Grigoriev I.V."/>
            <person name="Favel A."/>
            <person name="Rosso M.N."/>
            <person name="Martin F."/>
        </authorList>
    </citation>
    <scope>NUCLEOTIDE SEQUENCE [LARGE SCALE GENOMIC DNA]</scope>
    <source>
        <strain evidence="3 4">CIRM-BRFM 2984</strain>
    </source>
</reference>
<evidence type="ECO:0000259" key="2">
    <source>
        <dbReference type="Pfam" id="PF20411"/>
    </source>
</evidence>
<gene>
    <name evidence="3" type="ORF">R3P38DRAFT_2955933</name>
</gene>
<sequence>MARRRIFMDAVIIPFDRTSRAHADAERQALDQSATDIETIDDDIFVIPESERRALEETMEHLKNPKVKKPKDALVLDLNKFVARLVANNISLEPYQVDLEPDIKECTVTRDFMSKTYGGSTQDTCPSVAAKFWRNTHLRNFMYLNLILNPQAPERPGAPGLLFNAIPSGYNDADLSAFDKAYEAYKDFRKSRQQKKGNHVAVKAEVKVEDEEERKINEDKTKILFSRLDANEWHYQGQYIRRPAPNLTLEEWKQQKLEVRKLWASKLKDNVWGRTLRANITLRRRLGRKPTGAEMNDALYDFADGFLGVTQDRILAAFNSGQAVIQVSTLQCVAYKADFQRNLAEKFPLYEPEPKADKETKAAARKGTAKPAKTVAGQKRKRVVVEDDSEDQDDNDSGDETAEGQVYRHRGTRSRPIVL</sequence>
<dbReference type="Pfam" id="PF20411">
    <property type="entry name" value="DUF6697"/>
    <property type="match status" value="2"/>
</dbReference>
<dbReference type="AlphaFoldDB" id="A0AAW0BD20"/>
<dbReference type="EMBL" id="JAWWNJ010000035">
    <property type="protein sequence ID" value="KAK7024024.1"/>
    <property type="molecule type" value="Genomic_DNA"/>
</dbReference>
<dbReference type="Proteomes" id="UP001362999">
    <property type="component" value="Unassembled WGS sequence"/>
</dbReference>
<keyword evidence="4" id="KW-1185">Reference proteome</keyword>
<proteinExistence type="predicted"/>
<dbReference type="InterPro" id="IPR046520">
    <property type="entry name" value="DUF6697"/>
</dbReference>
<protein>
    <recommendedName>
        <fullName evidence="2">DUF6697 domain-containing protein</fullName>
    </recommendedName>
</protein>
<feature type="domain" description="DUF6697" evidence="2">
    <location>
        <begin position="107"/>
        <end position="167"/>
    </location>
</feature>